<proteinExistence type="predicted"/>
<evidence type="ECO:0000259" key="2">
    <source>
        <dbReference type="Pfam" id="PF09994"/>
    </source>
</evidence>
<sequence length="614" mass="68750">MEPQQEFIPPPVSSDPFIPQPTDAFDTPAPLVPQKEFKPYQMKRLIVCCDGTWQSSNHGVENVPSNIAKLARALAKFQRTKEGDFIHQVVFYDAGVGTATDTVVKEDRGWFDIKDNVTAKFAEAFAKWQGGVGKGLDENVCEAYNFLVNNFNPGDEIYLFGFSRGAYTARAVAGLVARVGLCQNAEMDLFPAMWKAYKSKDADVDLADTEWGKTPTGAAWLAKCDKTNIKAVGVFDTVGSLGLPDNDTVDVSKFNKEYGFHNTKIHPEIEYAFHALALDERRRPFSPTLWSIDRTKNKTTKKLVQCWFPGVHINIGGGSTDSSEKAEKKGLEKGDFESMANITFAWMVDRLQEHTDLGFDFIALQNIVKRYEDGVMKTIKKYNQSVQKPNEKPQPVYRGWGVSPYVDSFDGMKAAGELIRTPGNYPEKGDTEEFIHPVVAHALDKEHKHQYNPPAMKDFVRLPTPDEPKDGKGIVWKKADEPTNGKGYVWKKTYIIPEVKTGAQKTARKERIVILPEFVIPPETGRHPSMERWLMQIDMTHCKPDQNGNMVEQTSVARTDTGTARGDAVKRSIRFLAKLDEDNGFGKPQFDEDGHLIPTFRQGGFAVPGEAAIR</sequence>
<dbReference type="InterPro" id="IPR018712">
    <property type="entry name" value="Tle1-like_cat"/>
</dbReference>
<feature type="region of interest" description="Disordered" evidence="1">
    <location>
        <begin position="1"/>
        <end position="25"/>
    </location>
</feature>
<dbReference type="PANTHER" id="PTHR33840">
    <property type="match status" value="1"/>
</dbReference>
<accession>A0A2J6PEA3</accession>
<dbReference type="EMBL" id="KZ613553">
    <property type="protein sequence ID" value="PMD12357.1"/>
    <property type="molecule type" value="Genomic_DNA"/>
</dbReference>
<evidence type="ECO:0000313" key="4">
    <source>
        <dbReference type="Proteomes" id="UP000235672"/>
    </source>
</evidence>
<dbReference type="Pfam" id="PF09994">
    <property type="entry name" value="T6SS_Tle1-like_cat"/>
    <property type="match status" value="1"/>
</dbReference>
<reference evidence="3 4" key="1">
    <citation type="submission" date="2016-05" db="EMBL/GenBank/DDBJ databases">
        <title>A degradative enzymes factory behind the ericoid mycorrhizal symbiosis.</title>
        <authorList>
            <consortium name="DOE Joint Genome Institute"/>
            <person name="Martino E."/>
            <person name="Morin E."/>
            <person name="Grelet G."/>
            <person name="Kuo A."/>
            <person name="Kohler A."/>
            <person name="Daghino S."/>
            <person name="Barry K."/>
            <person name="Choi C."/>
            <person name="Cichocki N."/>
            <person name="Clum A."/>
            <person name="Copeland A."/>
            <person name="Hainaut M."/>
            <person name="Haridas S."/>
            <person name="Labutti K."/>
            <person name="Lindquist E."/>
            <person name="Lipzen A."/>
            <person name="Khouja H.-R."/>
            <person name="Murat C."/>
            <person name="Ohm R."/>
            <person name="Olson A."/>
            <person name="Spatafora J."/>
            <person name="Veneault-Fourrey C."/>
            <person name="Henrissat B."/>
            <person name="Grigoriev I."/>
            <person name="Martin F."/>
            <person name="Perotto S."/>
        </authorList>
    </citation>
    <scope>NUCLEOTIDE SEQUENCE [LARGE SCALE GENOMIC DNA]</scope>
    <source>
        <strain evidence="3 4">UAMH 7357</strain>
    </source>
</reference>
<dbReference type="AlphaFoldDB" id="A0A2J6PEA3"/>
<evidence type="ECO:0000313" key="3">
    <source>
        <dbReference type="EMBL" id="PMD12357.1"/>
    </source>
</evidence>
<gene>
    <name evidence="3" type="ORF">NA56DRAFT_756711</name>
</gene>
<dbReference type="STRING" id="1745343.A0A2J6PEA3"/>
<evidence type="ECO:0000256" key="1">
    <source>
        <dbReference type="SAM" id="MobiDB-lite"/>
    </source>
</evidence>
<name>A0A2J6PEA3_9HELO</name>
<dbReference type="PANTHER" id="PTHR33840:SF16">
    <property type="entry name" value="DUF2235 DOMAIN-CONTAINING PROTEIN"/>
    <property type="match status" value="1"/>
</dbReference>
<feature type="domain" description="T6SS Phospholipase effector Tle1-like catalytic" evidence="2">
    <location>
        <begin position="43"/>
        <end position="349"/>
    </location>
</feature>
<protein>
    <recommendedName>
        <fullName evidence="2">T6SS Phospholipase effector Tle1-like catalytic domain-containing protein</fullName>
    </recommendedName>
</protein>
<keyword evidence="4" id="KW-1185">Reference proteome</keyword>
<dbReference type="Proteomes" id="UP000235672">
    <property type="component" value="Unassembled WGS sequence"/>
</dbReference>
<organism evidence="3 4">
    <name type="scientific">Hyaloscypha hepaticicola</name>
    <dbReference type="NCBI Taxonomy" id="2082293"/>
    <lineage>
        <taxon>Eukaryota</taxon>
        <taxon>Fungi</taxon>
        <taxon>Dikarya</taxon>
        <taxon>Ascomycota</taxon>
        <taxon>Pezizomycotina</taxon>
        <taxon>Leotiomycetes</taxon>
        <taxon>Helotiales</taxon>
        <taxon>Hyaloscyphaceae</taxon>
        <taxon>Hyaloscypha</taxon>
    </lineage>
</organism>
<dbReference type="OrthoDB" id="3057168at2759"/>